<evidence type="ECO:0000256" key="2">
    <source>
        <dbReference type="ARBA" id="ARBA00022730"/>
    </source>
</evidence>
<dbReference type="GO" id="GO:0005737">
    <property type="term" value="C:cytoplasm"/>
    <property type="evidence" value="ECO:0007669"/>
    <property type="project" value="UniProtKB-ARBA"/>
</dbReference>
<dbReference type="InterPro" id="IPR036164">
    <property type="entry name" value="bL21-like_sf"/>
</dbReference>
<dbReference type="NCBIfam" id="TIGR00061">
    <property type="entry name" value="L21"/>
    <property type="match status" value="1"/>
</dbReference>
<sequence length="103" mass="11427">MYAVVRTGGKQYRLGVGDSVKVEKLSDEVGNIVELSQILMVSDGGEVKVGTPLVTGASVKAEIVGHGRNKKIRVFKMKRRKKYRRTQGHRQAFTQLKVTEINA</sequence>
<dbReference type="GO" id="GO:0005840">
    <property type="term" value="C:ribosome"/>
    <property type="evidence" value="ECO:0007669"/>
    <property type="project" value="UniProtKB-KW"/>
</dbReference>
<dbReference type="PANTHER" id="PTHR21349:SF0">
    <property type="entry name" value="LARGE RIBOSOMAL SUBUNIT PROTEIN BL21M"/>
    <property type="match status" value="1"/>
</dbReference>
<dbReference type="AlphaFoldDB" id="A0A381QAE8"/>
<gene>
    <name evidence="6" type="ORF">METZ01_LOCUS27477</name>
</gene>
<name>A0A381QAE8_9ZZZZ</name>
<keyword evidence="2" id="KW-0699">rRNA-binding</keyword>
<accession>A0A381QAE8</accession>
<protein>
    <recommendedName>
        <fullName evidence="7">50S ribosomal protein L21</fullName>
    </recommendedName>
</protein>
<organism evidence="6">
    <name type="scientific">marine metagenome</name>
    <dbReference type="NCBI Taxonomy" id="408172"/>
    <lineage>
        <taxon>unclassified sequences</taxon>
        <taxon>metagenomes</taxon>
        <taxon>ecological metagenomes</taxon>
    </lineage>
</organism>
<dbReference type="Pfam" id="PF00829">
    <property type="entry name" value="Ribosomal_L21p"/>
    <property type="match status" value="1"/>
</dbReference>
<reference evidence="6" key="1">
    <citation type="submission" date="2018-05" db="EMBL/GenBank/DDBJ databases">
        <authorList>
            <person name="Lanie J.A."/>
            <person name="Ng W.-L."/>
            <person name="Kazmierczak K.M."/>
            <person name="Andrzejewski T.M."/>
            <person name="Davidsen T.M."/>
            <person name="Wayne K.J."/>
            <person name="Tettelin H."/>
            <person name="Glass J.I."/>
            <person name="Rusch D."/>
            <person name="Podicherti R."/>
            <person name="Tsui H.-C.T."/>
            <person name="Winkler M.E."/>
        </authorList>
    </citation>
    <scope>NUCLEOTIDE SEQUENCE</scope>
</reference>
<dbReference type="PROSITE" id="PS01169">
    <property type="entry name" value="RIBOSOMAL_L21"/>
    <property type="match status" value="1"/>
</dbReference>
<dbReference type="GO" id="GO:1990904">
    <property type="term" value="C:ribonucleoprotein complex"/>
    <property type="evidence" value="ECO:0007669"/>
    <property type="project" value="UniProtKB-KW"/>
</dbReference>
<dbReference type="InterPro" id="IPR001787">
    <property type="entry name" value="Ribosomal_bL21"/>
</dbReference>
<dbReference type="PANTHER" id="PTHR21349">
    <property type="entry name" value="50S RIBOSOMAL PROTEIN L21"/>
    <property type="match status" value="1"/>
</dbReference>
<evidence type="ECO:0000256" key="3">
    <source>
        <dbReference type="ARBA" id="ARBA00022884"/>
    </source>
</evidence>
<dbReference type="SUPFAM" id="SSF141091">
    <property type="entry name" value="L21p-like"/>
    <property type="match status" value="1"/>
</dbReference>
<proteinExistence type="inferred from homology"/>
<evidence type="ECO:0000256" key="1">
    <source>
        <dbReference type="ARBA" id="ARBA00008563"/>
    </source>
</evidence>
<evidence type="ECO:0000313" key="6">
    <source>
        <dbReference type="EMBL" id="SUZ74623.1"/>
    </source>
</evidence>
<dbReference type="HAMAP" id="MF_01363">
    <property type="entry name" value="Ribosomal_bL21"/>
    <property type="match status" value="1"/>
</dbReference>
<evidence type="ECO:0000256" key="5">
    <source>
        <dbReference type="ARBA" id="ARBA00023274"/>
    </source>
</evidence>
<keyword evidence="3" id="KW-0694">RNA-binding</keyword>
<dbReference type="GO" id="GO:0019843">
    <property type="term" value="F:rRNA binding"/>
    <property type="evidence" value="ECO:0007669"/>
    <property type="project" value="UniProtKB-KW"/>
</dbReference>
<keyword evidence="4" id="KW-0689">Ribosomal protein</keyword>
<evidence type="ECO:0000256" key="4">
    <source>
        <dbReference type="ARBA" id="ARBA00022980"/>
    </source>
</evidence>
<dbReference type="GO" id="GO:0006412">
    <property type="term" value="P:translation"/>
    <property type="evidence" value="ECO:0007669"/>
    <property type="project" value="InterPro"/>
</dbReference>
<keyword evidence="5" id="KW-0687">Ribonucleoprotein</keyword>
<comment type="similarity">
    <text evidence="1">Belongs to the bacterial ribosomal protein bL21 family.</text>
</comment>
<dbReference type="InterPro" id="IPR018258">
    <property type="entry name" value="Ribosomal_bL21_CS"/>
</dbReference>
<dbReference type="InterPro" id="IPR028909">
    <property type="entry name" value="bL21-like"/>
</dbReference>
<evidence type="ECO:0008006" key="7">
    <source>
        <dbReference type="Google" id="ProtNLM"/>
    </source>
</evidence>
<dbReference type="GO" id="GO:0003735">
    <property type="term" value="F:structural constituent of ribosome"/>
    <property type="evidence" value="ECO:0007669"/>
    <property type="project" value="InterPro"/>
</dbReference>
<dbReference type="EMBL" id="UINC01001217">
    <property type="protein sequence ID" value="SUZ74623.1"/>
    <property type="molecule type" value="Genomic_DNA"/>
</dbReference>